<dbReference type="OrthoDB" id="6781030at2759"/>
<dbReference type="Proteomes" id="UP001152888">
    <property type="component" value="Unassembled WGS sequence"/>
</dbReference>
<gene>
    <name evidence="1" type="ORF">ACAOBT_LOCUS23007</name>
</gene>
<name>A0A9P0LMU1_ACAOB</name>
<proteinExistence type="predicted"/>
<dbReference type="EMBL" id="CAKOFQ010007249">
    <property type="protein sequence ID" value="CAH1996068.1"/>
    <property type="molecule type" value="Genomic_DNA"/>
</dbReference>
<sequence length="55" mass="6484">MRQCMKSQIWYHEECVGLTESDLIFECPESKKHVSFVPIRKFCVGDKAQALKNFF</sequence>
<evidence type="ECO:0000313" key="2">
    <source>
        <dbReference type="Proteomes" id="UP001152888"/>
    </source>
</evidence>
<dbReference type="AlphaFoldDB" id="A0A9P0LMU1"/>
<accession>A0A9P0LMU1</accession>
<organism evidence="1 2">
    <name type="scientific">Acanthoscelides obtectus</name>
    <name type="common">Bean weevil</name>
    <name type="synonym">Bruchus obtectus</name>
    <dbReference type="NCBI Taxonomy" id="200917"/>
    <lineage>
        <taxon>Eukaryota</taxon>
        <taxon>Metazoa</taxon>
        <taxon>Ecdysozoa</taxon>
        <taxon>Arthropoda</taxon>
        <taxon>Hexapoda</taxon>
        <taxon>Insecta</taxon>
        <taxon>Pterygota</taxon>
        <taxon>Neoptera</taxon>
        <taxon>Endopterygota</taxon>
        <taxon>Coleoptera</taxon>
        <taxon>Polyphaga</taxon>
        <taxon>Cucujiformia</taxon>
        <taxon>Chrysomeloidea</taxon>
        <taxon>Chrysomelidae</taxon>
        <taxon>Bruchinae</taxon>
        <taxon>Bruchini</taxon>
        <taxon>Acanthoscelides</taxon>
    </lineage>
</organism>
<reference evidence="1" key="1">
    <citation type="submission" date="2022-03" db="EMBL/GenBank/DDBJ databases">
        <authorList>
            <person name="Sayadi A."/>
        </authorList>
    </citation>
    <scope>NUCLEOTIDE SEQUENCE</scope>
</reference>
<comment type="caution">
    <text evidence="1">The sequence shown here is derived from an EMBL/GenBank/DDBJ whole genome shotgun (WGS) entry which is preliminary data.</text>
</comment>
<protein>
    <submittedName>
        <fullName evidence="1">Uncharacterized protein</fullName>
    </submittedName>
</protein>
<keyword evidence="2" id="KW-1185">Reference proteome</keyword>
<evidence type="ECO:0000313" key="1">
    <source>
        <dbReference type="EMBL" id="CAH1996068.1"/>
    </source>
</evidence>